<proteinExistence type="predicted"/>
<organism evidence="2 3">
    <name type="scientific">Vicia faba</name>
    <name type="common">Broad bean</name>
    <name type="synonym">Faba vulgaris</name>
    <dbReference type="NCBI Taxonomy" id="3906"/>
    <lineage>
        <taxon>Eukaryota</taxon>
        <taxon>Viridiplantae</taxon>
        <taxon>Streptophyta</taxon>
        <taxon>Embryophyta</taxon>
        <taxon>Tracheophyta</taxon>
        <taxon>Spermatophyta</taxon>
        <taxon>Magnoliopsida</taxon>
        <taxon>eudicotyledons</taxon>
        <taxon>Gunneridae</taxon>
        <taxon>Pentapetalae</taxon>
        <taxon>rosids</taxon>
        <taxon>fabids</taxon>
        <taxon>Fabales</taxon>
        <taxon>Fabaceae</taxon>
        <taxon>Papilionoideae</taxon>
        <taxon>50 kb inversion clade</taxon>
        <taxon>NPAAA clade</taxon>
        <taxon>Hologalegina</taxon>
        <taxon>IRL clade</taxon>
        <taxon>Fabeae</taxon>
        <taxon>Vicia</taxon>
    </lineage>
</organism>
<reference evidence="2 3" key="1">
    <citation type="submission" date="2023-01" db="EMBL/GenBank/DDBJ databases">
        <authorList>
            <person name="Kreplak J."/>
        </authorList>
    </citation>
    <scope>NUCLEOTIDE SEQUENCE [LARGE SCALE GENOMIC DNA]</scope>
</reference>
<keyword evidence="1" id="KW-1133">Transmembrane helix</keyword>
<accession>A0AAV1AMK5</accession>
<name>A0AAV1AMK5_VICFA</name>
<evidence type="ECO:0000313" key="2">
    <source>
        <dbReference type="EMBL" id="CAI8611744.1"/>
    </source>
</evidence>
<gene>
    <name evidence="2" type="ORF">VFH_V001280</name>
</gene>
<keyword evidence="1" id="KW-0812">Transmembrane</keyword>
<evidence type="ECO:0000256" key="1">
    <source>
        <dbReference type="SAM" id="Phobius"/>
    </source>
</evidence>
<keyword evidence="1" id="KW-0472">Membrane</keyword>
<protein>
    <submittedName>
        <fullName evidence="2">Uncharacterized protein</fullName>
    </submittedName>
</protein>
<sequence>MLVHCVNFSLTFKILLFGIHKWSSHLCVHILHTPYGISSQPFTTARFSLSLSLMVVVYIFVFHPVTGLGFRRHDCNCISCMIFVFVLHSFTGLGFIVAIVTVFEYDFCFCFSPLYRVRVSSS</sequence>
<dbReference type="AlphaFoldDB" id="A0AAV1AMK5"/>
<feature type="transmembrane region" description="Helical" evidence="1">
    <location>
        <begin position="47"/>
        <end position="70"/>
    </location>
</feature>
<evidence type="ECO:0000313" key="3">
    <source>
        <dbReference type="Proteomes" id="UP001157006"/>
    </source>
</evidence>
<keyword evidence="3" id="KW-1185">Reference proteome</keyword>
<dbReference type="EMBL" id="OX451740">
    <property type="protein sequence ID" value="CAI8611744.1"/>
    <property type="molecule type" value="Genomic_DNA"/>
</dbReference>
<dbReference type="Proteomes" id="UP001157006">
    <property type="component" value="Chromosome 5"/>
</dbReference>
<feature type="transmembrane region" description="Helical" evidence="1">
    <location>
        <begin position="82"/>
        <end position="103"/>
    </location>
</feature>